<dbReference type="InterPro" id="IPR002645">
    <property type="entry name" value="STAS_dom"/>
</dbReference>
<accession>A0ABN2MQB4</accession>
<sequence length="136" mass="14093">MCSPADGSVRPDAAVTWERRDAPGDAVELHVLAPAPGERLLVVRGEIDAAEADAVQEVATRLLAEASSLVVDLSELGFLASRGLAALVHVQRAAERAGVSLQVVTGGNRAVLRPLQVTGVDTQLHLVAHRDGPAPG</sequence>
<name>A0ABN2MQB4_9PSEU</name>
<gene>
    <name evidence="2" type="ORF">GCM10009836_11800</name>
</gene>
<dbReference type="PROSITE" id="PS50801">
    <property type="entry name" value="STAS"/>
    <property type="match status" value="1"/>
</dbReference>
<protein>
    <submittedName>
        <fullName evidence="2">STAS domain-containing protein</fullName>
    </submittedName>
</protein>
<reference evidence="2 3" key="1">
    <citation type="journal article" date="2019" name="Int. J. Syst. Evol. Microbiol.">
        <title>The Global Catalogue of Microorganisms (GCM) 10K type strain sequencing project: providing services to taxonomists for standard genome sequencing and annotation.</title>
        <authorList>
            <consortium name="The Broad Institute Genomics Platform"/>
            <consortium name="The Broad Institute Genome Sequencing Center for Infectious Disease"/>
            <person name="Wu L."/>
            <person name="Ma J."/>
        </authorList>
    </citation>
    <scope>NUCLEOTIDE SEQUENCE [LARGE SCALE GENOMIC DNA]</scope>
    <source>
        <strain evidence="2 3">JCM 16009</strain>
    </source>
</reference>
<dbReference type="Gene3D" id="3.30.750.24">
    <property type="entry name" value="STAS domain"/>
    <property type="match status" value="1"/>
</dbReference>
<dbReference type="Proteomes" id="UP001500449">
    <property type="component" value="Unassembled WGS sequence"/>
</dbReference>
<dbReference type="SUPFAM" id="SSF52091">
    <property type="entry name" value="SpoIIaa-like"/>
    <property type="match status" value="1"/>
</dbReference>
<dbReference type="PANTHER" id="PTHR33495">
    <property type="entry name" value="ANTI-SIGMA FACTOR ANTAGONIST TM_1081-RELATED-RELATED"/>
    <property type="match status" value="1"/>
</dbReference>
<dbReference type="Pfam" id="PF13466">
    <property type="entry name" value="STAS_2"/>
    <property type="match status" value="1"/>
</dbReference>
<comment type="caution">
    <text evidence="2">The sequence shown here is derived from an EMBL/GenBank/DDBJ whole genome shotgun (WGS) entry which is preliminary data.</text>
</comment>
<dbReference type="InterPro" id="IPR058548">
    <property type="entry name" value="MlaB-like_STAS"/>
</dbReference>
<proteinExistence type="predicted"/>
<dbReference type="InterPro" id="IPR036513">
    <property type="entry name" value="STAS_dom_sf"/>
</dbReference>
<evidence type="ECO:0000313" key="3">
    <source>
        <dbReference type="Proteomes" id="UP001500449"/>
    </source>
</evidence>
<keyword evidence="3" id="KW-1185">Reference proteome</keyword>
<evidence type="ECO:0000259" key="1">
    <source>
        <dbReference type="PROSITE" id="PS50801"/>
    </source>
</evidence>
<organism evidence="2 3">
    <name type="scientific">Pseudonocardia ailaonensis</name>
    <dbReference type="NCBI Taxonomy" id="367279"/>
    <lineage>
        <taxon>Bacteria</taxon>
        <taxon>Bacillati</taxon>
        <taxon>Actinomycetota</taxon>
        <taxon>Actinomycetes</taxon>
        <taxon>Pseudonocardiales</taxon>
        <taxon>Pseudonocardiaceae</taxon>
        <taxon>Pseudonocardia</taxon>
    </lineage>
</organism>
<evidence type="ECO:0000313" key="2">
    <source>
        <dbReference type="EMBL" id="GAA1835095.1"/>
    </source>
</evidence>
<dbReference type="CDD" id="cd07043">
    <property type="entry name" value="STAS_anti-anti-sigma_factors"/>
    <property type="match status" value="1"/>
</dbReference>
<dbReference type="EMBL" id="BAAAQK010000003">
    <property type="protein sequence ID" value="GAA1835095.1"/>
    <property type="molecule type" value="Genomic_DNA"/>
</dbReference>
<feature type="domain" description="STAS" evidence="1">
    <location>
        <begin position="36"/>
        <end position="136"/>
    </location>
</feature>
<dbReference type="PANTHER" id="PTHR33495:SF2">
    <property type="entry name" value="ANTI-SIGMA FACTOR ANTAGONIST TM_1081-RELATED"/>
    <property type="match status" value="1"/>
</dbReference>